<evidence type="ECO:0000256" key="11">
    <source>
        <dbReference type="ARBA" id="ARBA00023237"/>
    </source>
</evidence>
<dbReference type="PROSITE" id="PS51257">
    <property type="entry name" value="PROKAR_LIPOPROTEIN"/>
    <property type="match status" value="1"/>
</dbReference>
<keyword evidence="8" id="KW-0472">Membrane</keyword>
<evidence type="ECO:0000256" key="9">
    <source>
        <dbReference type="ARBA" id="ARBA00023139"/>
    </source>
</evidence>
<dbReference type="GO" id="GO:0009279">
    <property type="term" value="C:cell outer membrane"/>
    <property type="evidence" value="ECO:0007669"/>
    <property type="project" value="UniProtKB-SubCell"/>
</dbReference>
<evidence type="ECO:0000256" key="6">
    <source>
        <dbReference type="ARBA" id="ARBA00022729"/>
    </source>
</evidence>
<sequence>MSVYARLRSGTIGVVALFLTACASVAPVRDANNIDDKVQFSMDGRFAVQYIENGEDKSMTGKMLWEETRRATDITLSTPLGNAIAGLHITPNEARIKTSDGHLFVENTPEELMYRLLGYELPFSNLRSMVGSSQKSLAEHTVLEGIEGWDVKVTNRFPNPNLAKKLIITRIKPTPLTFTLFIDERSDAPEPTE</sequence>
<keyword evidence="10" id="KW-0143">Chaperone</keyword>
<keyword evidence="12 14" id="KW-0449">Lipoprotein</keyword>
<evidence type="ECO:0000256" key="5">
    <source>
        <dbReference type="ARBA" id="ARBA00022448"/>
    </source>
</evidence>
<evidence type="ECO:0000313" key="14">
    <source>
        <dbReference type="EMBL" id="TDR32037.1"/>
    </source>
</evidence>
<dbReference type="RefSeq" id="WP_133619472.1">
    <property type="nucleotide sequence ID" value="NZ_SNZE01000006.1"/>
</dbReference>
<keyword evidence="6 13" id="KW-0732">Signal</keyword>
<evidence type="ECO:0000256" key="13">
    <source>
        <dbReference type="SAM" id="SignalP"/>
    </source>
</evidence>
<evidence type="ECO:0000256" key="2">
    <source>
        <dbReference type="ARBA" id="ARBA00009696"/>
    </source>
</evidence>
<organism evidence="14 15">
    <name type="scientific">Hydromonas duriensis</name>
    <dbReference type="NCBI Taxonomy" id="1527608"/>
    <lineage>
        <taxon>Bacteria</taxon>
        <taxon>Pseudomonadati</taxon>
        <taxon>Pseudomonadota</taxon>
        <taxon>Betaproteobacteria</taxon>
        <taxon>Burkholderiales</taxon>
        <taxon>Burkholderiaceae</taxon>
        <taxon>Hydromonas</taxon>
    </lineage>
</organism>
<keyword evidence="9" id="KW-0564">Palmitate</keyword>
<evidence type="ECO:0000256" key="10">
    <source>
        <dbReference type="ARBA" id="ARBA00023186"/>
    </source>
</evidence>
<dbReference type="InterPro" id="IPR029046">
    <property type="entry name" value="LolA/LolB/LppX"/>
</dbReference>
<dbReference type="InterPro" id="IPR004565">
    <property type="entry name" value="OM_lipoprot_LolB"/>
</dbReference>
<evidence type="ECO:0000256" key="4">
    <source>
        <dbReference type="ARBA" id="ARBA00016202"/>
    </source>
</evidence>
<reference evidence="14 15" key="1">
    <citation type="submission" date="2019-03" db="EMBL/GenBank/DDBJ databases">
        <title>Genomic Encyclopedia of Type Strains, Phase IV (KMG-IV): sequencing the most valuable type-strain genomes for metagenomic binning, comparative biology and taxonomic classification.</title>
        <authorList>
            <person name="Goeker M."/>
        </authorList>
    </citation>
    <scope>NUCLEOTIDE SEQUENCE [LARGE SCALE GENOMIC DNA]</scope>
    <source>
        <strain evidence="14 15">DSM 102852</strain>
    </source>
</reference>
<dbReference type="EMBL" id="SNZE01000006">
    <property type="protein sequence ID" value="TDR32037.1"/>
    <property type="molecule type" value="Genomic_DNA"/>
</dbReference>
<comment type="caution">
    <text evidence="14">The sequence shown here is derived from an EMBL/GenBank/DDBJ whole genome shotgun (WGS) entry which is preliminary data.</text>
</comment>
<dbReference type="Gene3D" id="2.50.20.10">
    <property type="entry name" value="Lipoprotein localisation LolA/LolB/LppX"/>
    <property type="match status" value="1"/>
</dbReference>
<keyword evidence="11" id="KW-0998">Cell outer membrane</keyword>
<keyword evidence="5" id="KW-0813">Transport</keyword>
<accession>A0A4R6Y9C0</accession>
<keyword evidence="15" id="KW-1185">Reference proteome</keyword>
<comment type="subcellular location">
    <subcellularLocation>
        <location evidence="1">Cell outer membrane</location>
        <topology evidence="1">Lipid-anchor</topology>
    </subcellularLocation>
</comment>
<comment type="subunit">
    <text evidence="3">Monomer.</text>
</comment>
<dbReference type="Proteomes" id="UP000294480">
    <property type="component" value="Unassembled WGS sequence"/>
</dbReference>
<evidence type="ECO:0000256" key="8">
    <source>
        <dbReference type="ARBA" id="ARBA00023136"/>
    </source>
</evidence>
<proteinExistence type="inferred from homology"/>
<dbReference type="GO" id="GO:0015031">
    <property type="term" value="P:protein transport"/>
    <property type="evidence" value="ECO:0007669"/>
    <property type="project" value="UniProtKB-KW"/>
</dbReference>
<protein>
    <recommendedName>
        <fullName evidence="4">Outer-membrane lipoprotein LolB</fullName>
    </recommendedName>
</protein>
<evidence type="ECO:0000256" key="3">
    <source>
        <dbReference type="ARBA" id="ARBA00011245"/>
    </source>
</evidence>
<dbReference type="OrthoDB" id="9797618at2"/>
<dbReference type="SUPFAM" id="SSF89392">
    <property type="entry name" value="Prokaryotic lipoproteins and lipoprotein localization factors"/>
    <property type="match status" value="1"/>
</dbReference>
<name>A0A4R6Y9C0_9BURK</name>
<feature type="signal peptide" evidence="13">
    <location>
        <begin position="1"/>
        <end position="23"/>
    </location>
</feature>
<evidence type="ECO:0000256" key="12">
    <source>
        <dbReference type="ARBA" id="ARBA00023288"/>
    </source>
</evidence>
<comment type="similarity">
    <text evidence="2">Belongs to the LolB family.</text>
</comment>
<evidence type="ECO:0000256" key="1">
    <source>
        <dbReference type="ARBA" id="ARBA00004459"/>
    </source>
</evidence>
<dbReference type="CDD" id="cd16326">
    <property type="entry name" value="LolB"/>
    <property type="match status" value="1"/>
</dbReference>
<evidence type="ECO:0000256" key="7">
    <source>
        <dbReference type="ARBA" id="ARBA00022927"/>
    </source>
</evidence>
<gene>
    <name evidence="14" type="ORF">DFR44_106103</name>
</gene>
<keyword evidence="7" id="KW-0653">Protein transport</keyword>
<dbReference type="AlphaFoldDB" id="A0A4R6Y9C0"/>
<feature type="chain" id="PRO_5020817340" description="Outer-membrane lipoprotein LolB" evidence="13">
    <location>
        <begin position="24"/>
        <end position="193"/>
    </location>
</feature>
<dbReference type="Pfam" id="PF03550">
    <property type="entry name" value="LolB"/>
    <property type="match status" value="1"/>
</dbReference>
<evidence type="ECO:0000313" key="15">
    <source>
        <dbReference type="Proteomes" id="UP000294480"/>
    </source>
</evidence>